<dbReference type="Proteomes" id="UP000019443">
    <property type="component" value="Chromosome"/>
</dbReference>
<gene>
    <name evidence="1" type="ORF">LPU83_0590</name>
</gene>
<dbReference type="AlphaFoldDB" id="W6R4L3"/>
<organism evidence="1 2">
    <name type="scientific">Rhizobium favelukesii</name>
    <dbReference type="NCBI Taxonomy" id="348824"/>
    <lineage>
        <taxon>Bacteria</taxon>
        <taxon>Pseudomonadati</taxon>
        <taxon>Pseudomonadota</taxon>
        <taxon>Alphaproteobacteria</taxon>
        <taxon>Hyphomicrobiales</taxon>
        <taxon>Rhizobiaceae</taxon>
        <taxon>Rhizobium/Agrobacterium group</taxon>
        <taxon>Rhizobium</taxon>
    </lineage>
</organism>
<proteinExistence type="predicted"/>
<dbReference type="PATRIC" id="fig|348824.6.peg.631"/>
<keyword evidence="2" id="KW-1185">Reference proteome</keyword>
<dbReference type="KEGG" id="rhl:LPU83_0590"/>
<dbReference type="eggNOG" id="ENOG50312IG">
    <property type="taxonomic scope" value="Bacteria"/>
</dbReference>
<name>W6R4L3_9HYPH</name>
<dbReference type="RefSeq" id="WP_024318363.1">
    <property type="nucleotide sequence ID" value="NZ_ATTO01000085.1"/>
</dbReference>
<dbReference type="HOGENOM" id="CLU_1915424_0_0_5"/>
<reference evidence="1" key="1">
    <citation type="submission" date="2013-11" db="EMBL/GenBank/DDBJ databases">
        <title>Draft genome sequence of the broad-host-range Rhizobium sp. LPU83 strain, a member of the low-genetic diversity Oregon-like Rhizobium sp. group.</title>
        <authorList>
            <person name="Wibberg D."/>
            <person name="Puehler A."/>
            <person name="Schlueter A."/>
        </authorList>
    </citation>
    <scope>NUCLEOTIDE SEQUENCE [LARGE SCALE GENOMIC DNA]</scope>
    <source>
        <strain evidence="1">LPU83</strain>
    </source>
</reference>
<evidence type="ECO:0000313" key="2">
    <source>
        <dbReference type="Proteomes" id="UP000019443"/>
    </source>
</evidence>
<protein>
    <submittedName>
        <fullName evidence="1">Uncharacterized protein</fullName>
    </submittedName>
</protein>
<dbReference type="EMBL" id="HG916852">
    <property type="protein sequence ID" value="CDM56272.1"/>
    <property type="molecule type" value="Genomic_DNA"/>
</dbReference>
<accession>W6R4L3</accession>
<evidence type="ECO:0000313" key="1">
    <source>
        <dbReference type="EMBL" id="CDM56272.1"/>
    </source>
</evidence>
<sequence>MTSAIEEQLPEDVQQRMIEKLLGKVNAERIKTATRGFRPVSVIVAYEFYRMPMQDFRSWRIDRIENGRKDQHLGNLNAEDCRREVEALRSKGFTVRQVTIGLAPTKAQLEQARKAGKIRRSSIMDKLKDVRI</sequence>